<organism evidence="1">
    <name type="scientific">Hellea balneolensis</name>
    <dbReference type="NCBI Taxonomy" id="287478"/>
    <lineage>
        <taxon>Bacteria</taxon>
        <taxon>Pseudomonadati</taxon>
        <taxon>Pseudomonadota</taxon>
        <taxon>Alphaproteobacteria</taxon>
        <taxon>Maricaulales</taxon>
        <taxon>Robiginitomaculaceae</taxon>
        <taxon>Hellea</taxon>
    </lineage>
</organism>
<dbReference type="Proteomes" id="UP000885830">
    <property type="component" value="Unassembled WGS sequence"/>
</dbReference>
<feature type="non-terminal residue" evidence="1">
    <location>
        <position position="141"/>
    </location>
</feature>
<protein>
    <recommendedName>
        <fullName evidence="2">Tetratricopeptide repeat protein</fullName>
    </recommendedName>
</protein>
<evidence type="ECO:0000313" key="1">
    <source>
        <dbReference type="EMBL" id="HHL43393.1"/>
    </source>
</evidence>
<accession>A0A7C5M065</accession>
<reference evidence="1" key="1">
    <citation type="journal article" date="2020" name="mSystems">
        <title>Genome- and Community-Level Interaction Insights into Carbon Utilization and Element Cycling Functions of Hydrothermarchaeota in Hydrothermal Sediment.</title>
        <authorList>
            <person name="Zhou Z."/>
            <person name="Liu Y."/>
            <person name="Xu W."/>
            <person name="Pan J."/>
            <person name="Luo Z.H."/>
            <person name="Li M."/>
        </authorList>
    </citation>
    <scope>NUCLEOTIDE SEQUENCE [LARGE SCALE GENOMIC DNA]</scope>
    <source>
        <strain evidence="1">HyVt-485</strain>
    </source>
</reference>
<comment type="caution">
    <text evidence="1">The sequence shown here is derived from an EMBL/GenBank/DDBJ whole genome shotgun (WGS) entry which is preliminary data.</text>
</comment>
<sequence>MAKNQKLSAKRQHKDATVELARLNREMAVKLMELANQTGDIEPLIEAVQALRSAQEYYSPENTPIENAIVQKKLGDILFKVGKNEHHERALKHAVIAYRGALTLASLLGDHKLRASIRQNYELALEYTGEKRIRPGLSLKG</sequence>
<dbReference type="EMBL" id="DRMJ01000376">
    <property type="protein sequence ID" value="HHL43393.1"/>
    <property type="molecule type" value="Genomic_DNA"/>
</dbReference>
<evidence type="ECO:0008006" key="2">
    <source>
        <dbReference type="Google" id="ProtNLM"/>
    </source>
</evidence>
<gene>
    <name evidence="1" type="ORF">ENJ42_07245</name>
</gene>
<name>A0A7C5M065_9PROT</name>
<dbReference type="AlphaFoldDB" id="A0A7C5M065"/>
<proteinExistence type="predicted"/>